<sequence length="354" mass="36477">MDGREAMALSGGSASYYIHRGGLGGSGSGSQPPTGLHTPSGFRPLSNTGIPTQPNIRGTSVGPSFSVEPPPPPSRPAMGFPHGGVRMAVSPPGVPSSEQPVKKKRGRPRKYRPDGPVSLRLSSMSASQSLTPGSTTPTPKRARGRPPGTGRKQQLANLGEWMNSSAGIAFAPHVITVGVGEDIVAKLLSFAQQRPRALCILSGSGLVSSVTLRQPASTGVSCTYEGRFQILCLSGSYLVAEDGGPRNRTGGVSVSLSSPDGHVVGGGVAMLIAASPVQVVVCSFVHGNAAKIKNKQVAGPKSDESSEPRHSDKLATSTSAPPTQSYTPSTIGVWPGSRQVDLRTPHTGIDLTRG</sequence>
<dbReference type="EMBL" id="KE343612">
    <property type="protein sequence ID" value="EXB37362.1"/>
    <property type="molecule type" value="Genomic_DNA"/>
</dbReference>
<dbReference type="GO" id="GO:0003680">
    <property type="term" value="F:minor groove of adenine-thymine-rich DNA binding"/>
    <property type="evidence" value="ECO:0007669"/>
    <property type="project" value="UniProtKB-UniRule"/>
</dbReference>
<feature type="compositionally biased region" description="Low complexity" evidence="7">
    <location>
        <begin position="114"/>
        <end position="130"/>
    </location>
</feature>
<dbReference type="Proteomes" id="UP000030645">
    <property type="component" value="Unassembled WGS sequence"/>
</dbReference>
<dbReference type="PANTHER" id="PTHR31500">
    <property type="entry name" value="AT-HOOK MOTIF NUCLEAR-LOCALIZED PROTEIN 9"/>
    <property type="match status" value="1"/>
</dbReference>
<protein>
    <recommendedName>
        <fullName evidence="6">AT-hook motif nuclear-localized protein</fullName>
    </recommendedName>
</protein>
<feature type="domain" description="PPC" evidence="8">
    <location>
        <begin position="164"/>
        <end position="305"/>
    </location>
</feature>
<comment type="subcellular location">
    <subcellularLocation>
        <location evidence="6">Nucleus</location>
    </subcellularLocation>
</comment>
<dbReference type="PROSITE" id="PS51742">
    <property type="entry name" value="PPC"/>
    <property type="match status" value="1"/>
</dbReference>
<gene>
    <name evidence="9" type="ORF">L484_024290</name>
</gene>
<dbReference type="PANTHER" id="PTHR31500:SF64">
    <property type="entry name" value="AT-HOOK MOTIF NUCLEAR-LOCALIZED PROTEIN 12-RELATED"/>
    <property type="match status" value="1"/>
</dbReference>
<name>W9QPN3_9ROSA</name>
<feature type="compositionally biased region" description="Polar residues" evidence="7">
    <location>
        <begin position="314"/>
        <end position="330"/>
    </location>
</feature>
<dbReference type="STRING" id="981085.W9QPN3"/>
<keyword evidence="2 6" id="KW-0805">Transcription regulation</keyword>
<keyword evidence="10" id="KW-1185">Reference proteome</keyword>
<dbReference type="GO" id="GO:0005634">
    <property type="term" value="C:nucleus"/>
    <property type="evidence" value="ECO:0007669"/>
    <property type="project" value="UniProtKB-SubCell"/>
</dbReference>
<evidence type="ECO:0000256" key="7">
    <source>
        <dbReference type="SAM" id="MobiDB-lite"/>
    </source>
</evidence>
<organism evidence="9 10">
    <name type="scientific">Morus notabilis</name>
    <dbReference type="NCBI Taxonomy" id="981085"/>
    <lineage>
        <taxon>Eukaryota</taxon>
        <taxon>Viridiplantae</taxon>
        <taxon>Streptophyta</taxon>
        <taxon>Embryophyta</taxon>
        <taxon>Tracheophyta</taxon>
        <taxon>Spermatophyta</taxon>
        <taxon>Magnoliopsida</taxon>
        <taxon>eudicotyledons</taxon>
        <taxon>Gunneridae</taxon>
        <taxon>Pentapetalae</taxon>
        <taxon>rosids</taxon>
        <taxon>fabids</taxon>
        <taxon>Rosales</taxon>
        <taxon>Moraceae</taxon>
        <taxon>Moreae</taxon>
        <taxon>Morus</taxon>
    </lineage>
</organism>
<dbReference type="Gene3D" id="3.30.1330.80">
    <property type="entry name" value="Hypothetical protein, similar to alpha- acetolactate decarboxylase, domain 2"/>
    <property type="match status" value="1"/>
</dbReference>
<evidence type="ECO:0000256" key="4">
    <source>
        <dbReference type="ARBA" id="ARBA00023163"/>
    </source>
</evidence>
<dbReference type="InterPro" id="IPR017956">
    <property type="entry name" value="AT_hook_DNA-bd_motif"/>
</dbReference>
<dbReference type="SUPFAM" id="SSF117856">
    <property type="entry name" value="AF0104/ALDC/Ptd012-like"/>
    <property type="match status" value="1"/>
</dbReference>
<proteinExistence type="predicted"/>
<evidence type="ECO:0000256" key="1">
    <source>
        <dbReference type="ARBA" id="ARBA00003687"/>
    </source>
</evidence>
<dbReference type="AlphaFoldDB" id="W9QPN3"/>
<dbReference type="eggNOG" id="ENOG502QUPI">
    <property type="taxonomic scope" value="Eukaryota"/>
</dbReference>
<evidence type="ECO:0000256" key="2">
    <source>
        <dbReference type="ARBA" id="ARBA00023015"/>
    </source>
</evidence>
<dbReference type="KEGG" id="mnt:21407035"/>
<evidence type="ECO:0000313" key="9">
    <source>
        <dbReference type="EMBL" id="EXB37362.1"/>
    </source>
</evidence>
<keyword evidence="4 6" id="KW-0804">Transcription</keyword>
<dbReference type="OrthoDB" id="1101183at2759"/>
<feature type="region of interest" description="Disordered" evidence="7">
    <location>
        <begin position="15"/>
        <end position="152"/>
    </location>
</feature>
<dbReference type="InterPro" id="IPR005175">
    <property type="entry name" value="PPC_dom"/>
</dbReference>
<feature type="compositionally biased region" description="Basic and acidic residues" evidence="7">
    <location>
        <begin position="301"/>
        <end position="313"/>
    </location>
</feature>
<feature type="compositionally biased region" description="Polar residues" evidence="7">
    <location>
        <begin position="45"/>
        <end position="58"/>
    </location>
</feature>
<reference evidence="10" key="1">
    <citation type="submission" date="2013-01" db="EMBL/GenBank/DDBJ databases">
        <title>Draft Genome Sequence of a Mulberry Tree, Morus notabilis C.K. Schneid.</title>
        <authorList>
            <person name="He N."/>
            <person name="Zhao S."/>
        </authorList>
    </citation>
    <scope>NUCLEOTIDE SEQUENCE</scope>
</reference>
<evidence type="ECO:0000256" key="6">
    <source>
        <dbReference type="RuleBase" id="RU367031"/>
    </source>
</evidence>
<dbReference type="CDD" id="cd11378">
    <property type="entry name" value="DUF296"/>
    <property type="match status" value="1"/>
</dbReference>
<evidence type="ECO:0000256" key="3">
    <source>
        <dbReference type="ARBA" id="ARBA00023125"/>
    </source>
</evidence>
<dbReference type="PRINTS" id="PR00929">
    <property type="entry name" value="ATHOOK"/>
</dbReference>
<evidence type="ECO:0000256" key="5">
    <source>
        <dbReference type="ARBA" id="ARBA00023242"/>
    </source>
</evidence>
<dbReference type="Pfam" id="PF03479">
    <property type="entry name" value="PCC"/>
    <property type="match status" value="1"/>
</dbReference>
<evidence type="ECO:0000259" key="8">
    <source>
        <dbReference type="PROSITE" id="PS51742"/>
    </source>
</evidence>
<feature type="region of interest" description="Disordered" evidence="7">
    <location>
        <begin position="295"/>
        <end position="354"/>
    </location>
</feature>
<comment type="function">
    <text evidence="1 6">Transcription factor that specifically binds AT-rich DNA sequences related to the nuclear matrix attachment regions (MARs).</text>
</comment>
<keyword evidence="5 6" id="KW-0539">Nucleus</keyword>
<evidence type="ECO:0000313" key="10">
    <source>
        <dbReference type="Proteomes" id="UP000030645"/>
    </source>
</evidence>
<keyword evidence="3 6" id="KW-0238">DNA-binding</keyword>
<dbReference type="InterPro" id="IPR039605">
    <property type="entry name" value="AHL"/>
</dbReference>
<comment type="domain">
    <text evidence="6">The PPC domain mediates interactions between AHL proteins.</text>
</comment>
<accession>W9QPN3</accession>